<dbReference type="PROSITE" id="PS50853">
    <property type="entry name" value="FN3"/>
    <property type="match status" value="1"/>
</dbReference>
<reference evidence="13" key="1">
    <citation type="submission" date="2025-08" db="UniProtKB">
        <authorList>
            <consortium name="RefSeq"/>
        </authorList>
    </citation>
    <scope>IDENTIFICATION</scope>
</reference>
<dbReference type="CDD" id="cd00063">
    <property type="entry name" value="FN3"/>
    <property type="match status" value="1"/>
</dbReference>
<dbReference type="Gene3D" id="2.60.40.10">
    <property type="entry name" value="Immunoglobulins"/>
    <property type="match status" value="1"/>
</dbReference>
<keyword evidence="6 10" id="KW-0472">Membrane</keyword>
<dbReference type="RefSeq" id="XP_014672720.1">
    <property type="nucleotide sequence ID" value="XM_014817234.1"/>
</dbReference>
<evidence type="ECO:0000259" key="11">
    <source>
        <dbReference type="PROSITE" id="PS50853"/>
    </source>
</evidence>
<feature type="domain" description="Fibronectin type-III" evidence="11">
    <location>
        <begin position="1"/>
        <end position="82"/>
    </location>
</feature>
<keyword evidence="12" id="KW-1185">Reference proteome</keyword>
<keyword evidence="5 10" id="KW-1133">Transmembrane helix</keyword>
<feature type="compositionally biased region" description="Basic and acidic residues" evidence="9">
    <location>
        <begin position="555"/>
        <end position="564"/>
    </location>
</feature>
<evidence type="ECO:0000256" key="10">
    <source>
        <dbReference type="SAM" id="Phobius"/>
    </source>
</evidence>
<accession>A0ABM1EKJ9</accession>
<evidence type="ECO:0000256" key="8">
    <source>
        <dbReference type="ARBA" id="ARBA00023319"/>
    </source>
</evidence>
<dbReference type="InterPro" id="IPR013783">
    <property type="entry name" value="Ig-like_fold"/>
</dbReference>
<feature type="region of interest" description="Disordered" evidence="9">
    <location>
        <begin position="241"/>
        <end position="269"/>
    </location>
</feature>
<feature type="compositionally biased region" description="Polar residues" evidence="9">
    <location>
        <begin position="432"/>
        <end position="449"/>
    </location>
</feature>
<evidence type="ECO:0000256" key="1">
    <source>
        <dbReference type="ARBA" id="ARBA00004167"/>
    </source>
</evidence>
<evidence type="ECO:0000256" key="2">
    <source>
        <dbReference type="ARBA" id="ARBA00022692"/>
    </source>
</evidence>
<comment type="subcellular location">
    <subcellularLocation>
        <location evidence="1">Membrane</location>
        <topology evidence="1">Single-pass membrane protein</topology>
    </subcellularLocation>
</comment>
<protein>
    <submittedName>
        <fullName evidence="13">Down syndrome cell adhesion molecule homolog isoform X1</fullName>
    </submittedName>
</protein>
<evidence type="ECO:0000256" key="9">
    <source>
        <dbReference type="SAM" id="MobiDB-lite"/>
    </source>
</evidence>
<feature type="compositionally biased region" description="Acidic residues" evidence="9">
    <location>
        <begin position="379"/>
        <end position="388"/>
    </location>
</feature>
<feature type="region of interest" description="Disordered" evidence="9">
    <location>
        <begin position="162"/>
        <end position="182"/>
    </location>
</feature>
<feature type="compositionally biased region" description="Low complexity" evidence="9">
    <location>
        <begin position="465"/>
        <end position="477"/>
    </location>
</feature>
<name>A0ABM1EKJ9_PRICU</name>
<evidence type="ECO:0000313" key="13">
    <source>
        <dbReference type="RefSeq" id="XP_014672720.1"/>
    </source>
</evidence>
<keyword evidence="8" id="KW-0393">Immunoglobulin domain</keyword>
<feature type="transmembrane region" description="Helical" evidence="10">
    <location>
        <begin position="97"/>
        <end position="121"/>
    </location>
</feature>
<evidence type="ECO:0000256" key="5">
    <source>
        <dbReference type="ARBA" id="ARBA00022989"/>
    </source>
</evidence>
<sequence>MSAWQDGGCPLKSFVVEYRQYGHDAWKTVANSVDPSQVMFRILDLEPGTHYTLRVTAHNEAGSTTAQYDLSTLMHVGQTADPRAVFGDGDIAFYQDIATIVPIVGGILLFLILLVVLILYIRKKKMKHYAYTYKEDNNIKKDLTAETALICDQADKKLRDSTCSMSPEHLPSALRRESDTTRGWQPAPVRAVNADLVTETSPYATYTICPPPTSSSYDLLCHLSPSADNAGENIYQSVQPVTSNRNNRPTPFPFPVTDLPSPDTPQPRGGEMPMNPVRPQFRGGNEIRGILGGVQVLPHGGLPPAHPNLPLGRKVLTPKVLSPIGRDLKRQSVASNATDVSSNHDELIRAYENYKRHPAAPIEEREISGTPAVARVEPEPEIPEDSDSGENSATDPGILRFTQTPPTINEQRESTCIMPAYSQETILPHNTSALTKRASVSSDTTTDQDVQPPRERPKRPKRTRSQTSVQQRRSSQSGKSPRNPGRRRTGGSSTDEEETTPSPPDVQPAYMRSSSHASSHTYSDIDSPESPAGGSRIGSTRAPDPRIQLNASPRESVDLLERPNGRQPENSPKIVIKLGDDDEEEDRGYTHRYTIV</sequence>
<dbReference type="Proteomes" id="UP000695022">
    <property type="component" value="Unplaced"/>
</dbReference>
<feature type="compositionally biased region" description="Low complexity" evidence="9">
    <location>
        <begin position="513"/>
        <end position="522"/>
    </location>
</feature>
<gene>
    <name evidence="13" type="primary">LOC106813167</name>
</gene>
<dbReference type="GeneID" id="106813167"/>
<evidence type="ECO:0000256" key="7">
    <source>
        <dbReference type="ARBA" id="ARBA00023157"/>
    </source>
</evidence>
<dbReference type="Pfam" id="PF25059">
    <property type="entry name" value="FN3_DSCAM-DSCAML_C"/>
    <property type="match status" value="1"/>
</dbReference>
<keyword evidence="4" id="KW-0130">Cell adhesion</keyword>
<dbReference type="InterPro" id="IPR003961">
    <property type="entry name" value="FN3_dom"/>
</dbReference>
<keyword evidence="2 10" id="KW-0812">Transmembrane</keyword>
<dbReference type="InterPro" id="IPR036116">
    <property type="entry name" value="FN3_sf"/>
</dbReference>
<keyword evidence="7" id="KW-1015">Disulfide bond</keyword>
<feature type="region of interest" description="Disordered" evidence="9">
    <location>
        <begin position="363"/>
        <end position="410"/>
    </location>
</feature>
<organism evidence="12 13">
    <name type="scientific">Priapulus caudatus</name>
    <name type="common">Priapulid worm</name>
    <dbReference type="NCBI Taxonomy" id="37621"/>
    <lineage>
        <taxon>Eukaryota</taxon>
        <taxon>Metazoa</taxon>
        <taxon>Ecdysozoa</taxon>
        <taxon>Scalidophora</taxon>
        <taxon>Priapulida</taxon>
        <taxon>Priapulimorpha</taxon>
        <taxon>Priapulimorphida</taxon>
        <taxon>Priapulidae</taxon>
        <taxon>Priapulus</taxon>
    </lineage>
</organism>
<dbReference type="SUPFAM" id="SSF49265">
    <property type="entry name" value="Fibronectin type III"/>
    <property type="match status" value="1"/>
</dbReference>
<evidence type="ECO:0000256" key="4">
    <source>
        <dbReference type="ARBA" id="ARBA00022889"/>
    </source>
</evidence>
<evidence type="ECO:0000256" key="3">
    <source>
        <dbReference type="ARBA" id="ARBA00022729"/>
    </source>
</evidence>
<evidence type="ECO:0000313" key="12">
    <source>
        <dbReference type="Proteomes" id="UP000695022"/>
    </source>
</evidence>
<feature type="region of interest" description="Disordered" evidence="9">
    <location>
        <begin position="432"/>
        <end position="596"/>
    </location>
</feature>
<dbReference type="InterPro" id="IPR056754">
    <property type="entry name" value="DSCAM/DSCAML_C"/>
</dbReference>
<proteinExistence type="predicted"/>
<keyword evidence="3" id="KW-0732">Signal</keyword>
<evidence type="ECO:0000256" key="6">
    <source>
        <dbReference type="ARBA" id="ARBA00023136"/>
    </source>
</evidence>